<sequence length="52" mass="5669">MSMVSSRSNHGRCFHRVDRTLVLAAIVMLTLPKMDKQISSGSMLSLSSSSTL</sequence>
<accession>A0A0A9HR39</accession>
<organism evidence="1">
    <name type="scientific">Arundo donax</name>
    <name type="common">Giant reed</name>
    <name type="synonym">Donax arundinaceus</name>
    <dbReference type="NCBI Taxonomy" id="35708"/>
    <lineage>
        <taxon>Eukaryota</taxon>
        <taxon>Viridiplantae</taxon>
        <taxon>Streptophyta</taxon>
        <taxon>Embryophyta</taxon>
        <taxon>Tracheophyta</taxon>
        <taxon>Spermatophyta</taxon>
        <taxon>Magnoliopsida</taxon>
        <taxon>Liliopsida</taxon>
        <taxon>Poales</taxon>
        <taxon>Poaceae</taxon>
        <taxon>PACMAD clade</taxon>
        <taxon>Arundinoideae</taxon>
        <taxon>Arundineae</taxon>
        <taxon>Arundo</taxon>
    </lineage>
</organism>
<reference evidence="1" key="1">
    <citation type="submission" date="2014-09" db="EMBL/GenBank/DDBJ databases">
        <authorList>
            <person name="Magalhaes I.L.F."/>
            <person name="Oliveira U."/>
            <person name="Santos F.R."/>
            <person name="Vidigal T.H.D.A."/>
            <person name="Brescovit A.D."/>
            <person name="Santos A.J."/>
        </authorList>
    </citation>
    <scope>NUCLEOTIDE SEQUENCE</scope>
    <source>
        <tissue evidence="1">Shoot tissue taken approximately 20 cm above the soil surface</tissue>
    </source>
</reference>
<proteinExistence type="predicted"/>
<dbReference type="EMBL" id="GBRH01159592">
    <property type="protein sequence ID" value="JAE38304.1"/>
    <property type="molecule type" value="Transcribed_RNA"/>
</dbReference>
<evidence type="ECO:0000313" key="1">
    <source>
        <dbReference type="EMBL" id="JAE38304.1"/>
    </source>
</evidence>
<name>A0A0A9HR39_ARUDO</name>
<protein>
    <submittedName>
        <fullName evidence="1">Uncharacterized protein</fullName>
    </submittedName>
</protein>
<dbReference type="AlphaFoldDB" id="A0A0A9HR39"/>
<reference evidence="1" key="2">
    <citation type="journal article" date="2015" name="Data Brief">
        <title>Shoot transcriptome of the giant reed, Arundo donax.</title>
        <authorList>
            <person name="Barrero R.A."/>
            <person name="Guerrero F.D."/>
            <person name="Moolhuijzen P."/>
            <person name="Goolsby J.A."/>
            <person name="Tidwell J."/>
            <person name="Bellgard S.E."/>
            <person name="Bellgard M.I."/>
        </authorList>
    </citation>
    <scope>NUCLEOTIDE SEQUENCE</scope>
    <source>
        <tissue evidence="1">Shoot tissue taken approximately 20 cm above the soil surface</tissue>
    </source>
</reference>